<dbReference type="InterPro" id="IPR017441">
    <property type="entry name" value="Protein_kinase_ATP_BS"/>
</dbReference>
<dbReference type="InterPro" id="IPR011009">
    <property type="entry name" value="Kinase-like_dom_sf"/>
</dbReference>
<feature type="region of interest" description="Disordered" evidence="6">
    <location>
        <begin position="312"/>
        <end position="337"/>
    </location>
</feature>
<evidence type="ECO:0000256" key="6">
    <source>
        <dbReference type="SAM" id="MobiDB-lite"/>
    </source>
</evidence>
<reference evidence="8 9" key="1">
    <citation type="journal article" date="2024" name="Science">
        <title>Giant polyketide synthase enzymes in the biosynthesis of giant marine polyether toxins.</title>
        <authorList>
            <person name="Fallon T.R."/>
            <person name="Shende V.V."/>
            <person name="Wierzbicki I.H."/>
            <person name="Pendleton A.L."/>
            <person name="Watervoot N.F."/>
            <person name="Auber R.P."/>
            <person name="Gonzalez D.J."/>
            <person name="Wisecaver J.H."/>
            <person name="Moore B.S."/>
        </authorList>
    </citation>
    <scope>NUCLEOTIDE SEQUENCE [LARGE SCALE GENOMIC DNA]</scope>
    <source>
        <strain evidence="8 9">12B1</strain>
    </source>
</reference>
<evidence type="ECO:0000313" key="8">
    <source>
        <dbReference type="EMBL" id="KAL1519358.1"/>
    </source>
</evidence>
<dbReference type="CDD" id="cd05117">
    <property type="entry name" value="STKc_CAMK"/>
    <property type="match status" value="1"/>
</dbReference>
<keyword evidence="4" id="KW-0418">Kinase</keyword>
<keyword evidence="1 3" id="KW-0547">Nucleotide-binding</keyword>
<dbReference type="EMBL" id="JBGBPQ010000009">
    <property type="protein sequence ID" value="KAL1519358.1"/>
    <property type="molecule type" value="Genomic_DNA"/>
</dbReference>
<organism evidence="8 9">
    <name type="scientific">Prymnesium parvum</name>
    <name type="common">Toxic golden alga</name>
    <dbReference type="NCBI Taxonomy" id="97485"/>
    <lineage>
        <taxon>Eukaryota</taxon>
        <taxon>Haptista</taxon>
        <taxon>Haptophyta</taxon>
        <taxon>Prymnesiophyceae</taxon>
        <taxon>Prymnesiales</taxon>
        <taxon>Prymnesiaceae</taxon>
        <taxon>Prymnesium</taxon>
    </lineage>
</organism>
<sequence length="349" mass="39009">MSLDDVNVELQGRRARLKALADADVTNISEVYCMGEELGRGRFSVVRQATHLKENMGYAVKEVENESLDDEENLEALETEIKILRKLRHPHIVNLKEVVTTDAYTYIIMELLSGGELFHRIIEKGCFPEPEAQNLFAQILMSMEYLHGMNIVHRDVKPENILYCSAGSNDIKLIDFGYAGIWSAEKPLTGLCGTPDYVAPEVLTWYDEDDTGTPYGKGSDMWSMGVLLYVILSGCSPFNGEEEEQLLKLVAEAKYEFYEKEWEHVSAEAKELITKLLVVDPAQRYTMEQTLAHPWLAEAVAKARAGVVLAKSQEASNKQNAPPAPVDQTPAVRENEKESVASCTSCSIL</sequence>
<proteinExistence type="inferred from homology"/>
<dbReference type="PROSITE" id="PS00108">
    <property type="entry name" value="PROTEIN_KINASE_ST"/>
    <property type="match status" value="1"/>
</dbReference>
<keyword evidence="9" id="KW-1185">Reference proteome</keyword>
<evidence type="ECO:0000256" key="1">
    <source>
        <dbReference type="ARBA" id="ARBA00022741"/>
    </source>
</evidence>
<dbReference type="Pfam" id="PF00069">
    <property type="entry name" value="Pkinase"/>
    <property type="match status" value="1"/>
</dbReference>
<evidence type="ECO:0000259" key="7">
    <source>
        <dbReference type="PROSITE" id="PS50011"/>
    </source>
</evidence>
<dbReference type="PROSITE" id="PS00107">
    <property type="entry name" value="PROTEIN_KINASE_ATP"/>
    <property type="match status" value="1"/>
</dbReference>
<comment type="similarity">
    <text evidence="4">Belongs to the protein kinase superfamily.</text>
</comment>
<dbReference type="PROSITE" id="PS50011">
    <property type="entry name" value="PROTEIN_KINASE_DOM"/>
    <property type="match status" value="1"/>
</dbReference>
<accession>A0AB34JE27</accession>
<dbReference type="GO" id="GO:0004674">
    <property type="term" value="F:protein serine/threonine kinase activity"/>
    <property type="evidence" value="ECO:0007669"/>
    <property type="project" value="UniProtKB-KW"/>
</dbReference>
<dbReference type="Gene3D" id="3.30.200.20">
    <property type="entry name" value="Phosphorylase Kinase, domain 1"/>
    <property type="match status" value="1"/>
</dbReference>
<protein>
    <recommendedName>
        <fullName evidence="7">Protein kinase domain-containing protein</fullName>
    </recommendedName>
</protein>
<dbReference type="SMART" id="SM00220">
    <property type="entry name" value="S_TKc"/>
    <property type="match status" value="1"/>
</dbReference>
<evidence type="ECO:0000256" key="3">
    <source>
        <dbReference type="PROSITE-ProRule" id="PRU10141"/>
    </source>
</evidence>
<dbReference type="InterPro" id="IPR008271">
    <property type="entry name" value="Ser/Thr_kinase_AS"/>
</dbReference>
<dbReference type="FunFam" id="1.10.510.10:FF:000571">
    <property type="entry name" value="Maternal embryonic leucine zipper kinase"/>
    <property type="match status" value="1"/>
</dbReference>
<dbReference type="SUPFAM" id="SSF56112">
    <property type="entry name" value="Protein kinase-like (PK-like)"/>
    <property type="match status" value="1"/>
</dbReference>
<gene>
    <name evidence="8" type="ORF">AB1Y20_022884</name>
</gene>
<keyword evidence="4" id="KW-0723">Serine/threonine-protein kinase</keyword>
<feature type="coiled-coil region" evidence="5">
    <location>
        <begin position="60"/>
        <end position="87"/>
    </location>
</feature>
<evidence type="ECO:0000256" key="5">
    <source>
        <dbReference type="SAM" id="Coils"/>
    </source>
</evidence>
<comment type="caution">
    <text evidence="8">The sequence shown here is derived from an EMBL/GenBank/DDBJ whole genome shotgun (WGS) entry which is preliminary data.</text>
</comment>
<name>A0AB34JE27_PRYPA</name>
<keyword evidence="4" id="KW-0808">Transferase</keyword>
<dbReference type="PANTHER" id="PTHR24347">
    <property type="entry name" value="SERINE/THREONINE-PROTEIN KINASE"/>
    <property type="match status" value="1"/>
</dbReference>
<keyword evidence="5" id="KW-0175">Coiled coil</keyword>
<evidence type="ECO:0000256" key="4">
    <source>
        <dbReference type="RuleBase" id="RU000304"/>
    </source>
</evidence>
<dbReference type="AlphaFoldDB" id="A0AB34JE27"/>
<evidence type="ECO:0000313" key="9">
    <source>
        <dbReference type="Proteomes" id="UP001515480"/>
    </source>
</evidence>
<dbReference type="Gene3D" id="1.10.510.10">
    <property type="entry name" value="Transferase(Phosphotransferase) domain 1"/>
    <property type="match status" value="1"/>
</dbReference>
<feature type="binding site" evidence="3">
    <location>
        <position position="61"/>
    </location>
    <ligand>
        <name>ATP</name>
        <dbReference type="ChEBI" id="CHEBI:30616"/>
    </ligand>
</feature>
<keyword evidence="2 3" id="KW-0067">ATP-binding</keyword>
<feature type="domain" description="Protein kinase" evidence="7">
    <location>
        <begin position="32"/>
        <end position="296"/>
    </location>
</feature>
<dbReference type="InterPro" id="IPR000719">
    <property type="entry name" value="Prot_kinase_dom"/>
</dbReference>
<dbReference type="GO" id="GO:0005524">
    <property type="term" value="F:ATP binding"/>
    <property type="evidence" value="ECO:0007669"/>
    <property type="project" value="UniProtKB-UniRule"/>
</dbReference>
<dbReference type="FunFam" id="3.30.200.20:FF:000042">
    <property type="entry name" value="Aurora kinase A"/>
    <property type="match status" value="1"/>
</dbReference>
<evidence type="ECO:0000256" key="2">
    <source>
        <dbReference type="ARBA" id="ARBA00022840"/>
    </source>
</evidence>
<dbReference type="Proteomes" id="UP001515480">
    <property type="component" value="Unassembled WGS sequence"/>
</dbReference>